<organism evidence="4 5">
    <name type="scientific">Ephemerocybe angulata</name>
    <dbReference type="NCBI Taxonomy" id="980116"/>
    <lineage>
        <taxon>Eukaryota</taxon>
        <taxon>Fungi</taxon>
        <taxon>Dikarya</taxon>
        <taxon>Basidiomycota</taxon>
        <taxon>Agaricomycotina</taxon>
        <taxon>Agaricomycetes</taxon>
        <taxon>Agaricomycetidae</taxon>
        <taxon>Agaricales</taxon>
        <taxon>Agaricineae</taxon>
        <taxon>Psathyrellaceae</taxon>
        <taxon>Ephemerocybe</taxon>
    </lineage>
</organism>
<dbReference type="EMBL" id="JAACJK010000001">
    <property type="protein sequence ID" value="KAF5342123.1"/>
    <property type="molecule type" value="Genomic_DNA"/>
</dbReference>
<feature type="chain" id="PRO_5034905201" description="Ricin B lectin domain-containing protein" evidence="2">
    <location>
        <begin position="22"/>
        <end position="433"/>
    </location>
</feature>
<dbReference type="OrthoDB" id="2564904at2759"/>
<feature type="signal peptide" evidence="2">
    <location>
        <begin position="1"/>
        <end position="21"/>
    </location>
</feature>
<keyword evidence="5" id="KW-1185">Reference proteome</keyword>
<dbReference type="CDD" id="cd00161">
    <property type="entry name" value="beta-trefoil_Ricin-like"/>
    <property type="match status" value="1"/>
</dbReference>
<sequence length="433" mass="46776">MTMRGILRALGVLAITIKVRGQTPEFIGELLLQPQINNQKCLTAQANSDGSPVVLQTCTGSPNQKWVFRDGNVVVFGNKCLDVKKGLNQDGTKLQVWTCIANNANQQWYYSKWDNTLGWTGTGKCVDVDGGNQADGTLIQIWACYNRLPNQIWSAGYLINALPIKSQDGQFGTNNCGTGTDQAANCQTSWINSATDFCLWAPPHPGAVGDTEREAVAWCTKSGRGSRTIPNGTLRGVHFVRTPEYVQITGVGDFTKLNIPSGDGGGELDNRGADGKGNPIGGLLYGSTFGLNLQYHEWTEFISENEFCIRACIGPRSKELCNHIYDVMGCYWNIPANYGGGVFEECAGDAAIPMGVYGTSTWFQGVAPTTAHPAPASSSCTTIPTIGVSPLRRRAAEPVDRAGLPEPLERRYPFPRFPDATPAPLPMGSQNDS</sequence>
<keyword evidence="2" id="KW-0732">Signal</keyword>
<comment type="caution">
    <text evidence="4">The sequence shown here is derived from an EMBL/GenBank/DDBJ whole genome shotgun (WGS) entry which is preliminary data.</text>
</comment>
<evidence type="ECO:0000313" key="4">
    <source>
        <dbReference type="EMBL" id="KAF5342123.1"/>
    </source>
</evidence>
<evidence type="ECO:0000256" key="2">
    <source>
        <dbReference type="SAM" id="SignalP"/>
    </source>
</evidence>
<name>A0A8H5CIH8_9AGAR</name>
<dbReference type="AlphaFoldDB" id="A0A8H5CIH8"/>
<dbReference type="SMART" id="SM00458">
    <property type="entry name" value="RICIN"/>
    <property type="match status" value="1"/>
</dbReference>
<dbReference type="Proteomes" id="UP000541558">
    <property type="component" value="Unassembled WGS sequence"/>
</dbReference>
<dbReference type="Gene3D" id="2.80.10.50">
    <property type="match status" value="2"/>
</dbReference>
<gene>
    <name evidence="4" type="ORF">D9611_001297</name>
</gene>
<dbReference type="Pfam" id="PF00652">
    <property type="entry name" value="Ricin_B_lectin"/>
    <property type="match status" value="1"/>
</dbReference>
<feature type="region of interest" description="Disordered" evidence="1">
    <location>
        <begin position="393"/>
        <end position="433"/>
    </location>
</feature>
<evidence type="ECO:0000259" key="3">
    <source>
        <dbReference type="SMART" id="SM00458"/>
    </source>
</evidence>
<evidence type="ECO:0000313" key="5">
    <source>
        <dbReference type="Proteomes" id="UP000541558"/>
    </source>
</evidence>
<feature type="domain" description="Ricin B lectin" evidence="3">
    <location>
        <begin position="24"/>
        <end position="156"/>
    </location>
</feature>
<evidence type="ECO:0000256" key="1">
    <source>
        <dbReference type="SAM" id="MobiDB-lite"/>
    </source>
</evidence>
<dbReference type="PROSITE" id="PS50231">
    <property type="entry name" value="RICIN_B_LECTIN"/>
    <property type="match status" value="1"/>
</dbReference>
<dbReference type="InterPro" id="IPR000772">
    <property type="entry name" value="Ricin_B_lectin"/>
</dbReference>
<proteinExistence type="predicted"/>
<dbReference type="SUPFAM" id="SSF50370">
    <property type="entry name" value="Ricin B-like lectins"/>
    <property type="match status" value="1"/>
</dbReference>
<protein>
    <recommendedName>
        <fullName evidence="3">Ricin B lectin domain-containing protein</fullName>
    </recommendedName>
</protein>
<accession>A0A8H5CIH8</accession>
<dbReference type="InterPro" id="IPR035992">
    <property type="entry name" value="Ricin_B-like_lectins"/>
</dbReference>
<reference evidence="4 5" key="1">
    <citation type="journal article" date="2020" name="ISME J.">
        <title>Uncovering the hidden diversity of litter-decomposition mechanisms in mushroom-forming fungi.</title>
        <authorList>
            <person name="Floudas D."/>
            <person name="Bentzer J."/>
            <person name="Ahren D."/>
            <person name="Johansson T."/>
            <person name="Persson P."/>
            <person name="Tunlid A."/>
        </authorList>
    </citation>
    <scope>NUCLEOTIDE SEQUENCE [LARGE SCALE GENOMIC DNA]</scope>
    <source>
        <strain evidence="4 5">CBS 175.51</strain>
    </source>
</reference>